<proteinExistence type="predicted"/>
<dbReference type="Proteomes" id="UP000537141">
    <property type="component" value="Unassembled WGS sequence"/>
</dbReference>
<accession>A0A7X0TSV6</accession>
<comment type="caution">
    <text evidence="2">The sequence shown here is derived from an EMBL/GenBank/DDBJ whole genome shotgun (WGS) entry which is preliminary data.</text>
</comment>
<evidence type="ECO:0000313" key="3">
    <source>
        <dbReference type="Proteomes" id="UP000537141"/>
    </source>
</evidence>
<dbReference type="Pfam" id="PF12514">
    <property type="entry name" value="DUF3718"/>
    <property type="match status" value="1"/>
</dbReference>
<feature type="chain" id="PRO_5031082573" description="DUF3718 domain-containing protein" evidence="1">
    <location>
        <begin position="27"/>
        <end position="117"/>
    </location>
</feature>
<organism evidence="2 3">
    <name type="scientific">Thalassotalea piscium</name>
    <dbReference type="NCBI Taxonomy" id="1230533"/>
    <lineage>
        <taxon>Bacteria</taxon>
        <taxon>Pseudomonadati</taxon>
        <taxon>Pseudomonadota</taxon>
        <taxon>Gammaproteobacteria</taxon>
        <taxon>Alteromonadales</taxon>
        <taxon>Colwelliaceae</taxon>
        <taxon>Thalassotalea</taxon>
    </lineage>
</organism>
<evidence type="ECO:0008006" key="4">
    <source>
        <dbReference type="Google" id="ProtNLM"/>
    </source>
</evidence>
<protein>
    <recommendedName>
        <fullName evidence="4">DUF3718 domain-containing protein</fullName>
    </recommendedName>
</protein>
<gene>
    <name evidence="2" type="ORF">HNQ55_001008</name>
</gene>
<keyword evidence="1" id="KW-0732">Signal</keyword>
<sequence>MKNLLVATFIAALSLTTIVTAPKASASNIAQTMCDYVAADDKQRLRSFLKTNKLKIRSVFSGVQCNGMNLVAFAANQNANDTGAMIISKLPKQVVAEVISSITSSELTAIAETRVNS</sequence>
<name>A0A7X0TSV6_9GAMM</name>
<evidence type="ECO:0000256" key="1">
    <source>
        <dbReference type="SAM" id="SignalP"/>
    </source>
</evidence>
<reference evidence="2 3" key="1">
    <citation type="submission" date="2020-08" db="EMBL/GenBank/DDBJ databases">
        <title>Genomic Encyclopedia of Type Strains, Phase IV (KMG-IV): sequencing the most valuable type-strain genomes for metagenomic binning, comparative biology and taxonomic classification.</title>
        <authorList>
            <person name="Goeker M."/>
        </authorList>
    </citation>
    <scope>NUCLEOTIDE SEQUENCE [LARGE SCALE GENOMIC DNA]</scope>
    <source>
        <strain evidence="2 3">DSM 26287</strain>
    </source>
</reference>
<dbReference type="InterPro" id="IPR022193">
    <property type="entry name" value="DUF3718"/>
</dbReference>
<evidence type="ECO:0000313" key="2">
    <source>
        <dbReference type="EMBL" id="MBB6542519.1"/>
    </source>
</evidence>
<dbReference type="AlphaFoldDB" id="A0A7X0TSV6"/>
<dbReference type="RefSeq" id="WP_184423254.1">
    <property type="nucleotide sequence ID" value="NZ_AP027362.1"/>
</dbReference>
<dbReference type="EMBL" id="JACHHU010000005">
    <property type="protein sequence ID" value="MBB6542519.1"/>
    <property type="molecule type" value="Genomic_DNA"/>
</dbReference>
<keyword evidence="3" id="KW-1185">Reference proteome</keyword>
<feature type="signal peptide" evidence="1">
    <location>
        <begin position="1"/>
        <end position="26"/>
    </location>
</feature>